<evidence type="ECO:0000256" key="12">
    <source>
        <dbReference type="RuleBase" id="RU003862"/>
    </source>
</evidence>
<dbReference type="PANTHER" id="PTHR45754:SF3">
    <property type="entry name" value="METHYLENETETRAHYDROFOLATE REDUCTASE (NADPH)"/>
    <property type="match status" value="1"/>
</dbReference>
<keyword evidence="8" id="KW-0520">NAD</keyword>
<comment type="cofactor">
    <cofactor evidence="1 12">
        <name>FAD</name>
        <dbReference type="ChEBI" id="CHEBI:57692"/>
    </cofactor>
</comment>
<dbReference type="PANTHER" id="PTHR45754">
    <property type="entry name" value="METHYLENETETRAHYDROFOLATE REDUCTASE"/>
    <property type="match status" value="1"/>
</dbReference>
<name>A0A0K8P9U9_9CHLR</name>
<dbReference type="PATRIC" id="fig|1678840.3.peg.243"/>
<keyword evidence="5 12" id="KW-0285">Flavoprotein</keyword>
<gene>
    <name evidence="13" type="ORF">ATC1_11206</name>
</gene>
<dbReference type="AlphaFoldDB" id="A0A0K8P9U9"/>
<dbReference type="SUPFAM" id="SSF51730">
    <property type="entry name" value="FAD-linked oxidoreductase"/>
    <property type="match status" value="1"/>
</dbReference>
<proteinExistence type="inferred from homology"/>
<dbReference type="NCBIfam" id="TIGR00676">
    <property type="entry name" value="fadh2"/>
    <property type="match status" value="1"/>
</dbReference>
<evidence type="ECO:0000256" key="6">
    <source>
        <dbReference type="ARBA" id="ARBA00022827"/>
    </source>
</evidence>
<evidence type="ECO:0000313" key="14">
    <source>
        <dbReference type="Proteomes" id="UP000053370"/>
    </source>
</evidence>
<dbReference type="InterPro" id="IPR029041">
    <property type="entry name" value="FAD-linked_oxidoreductase-like"/>
</dbReference>
<evidence type="ECO:0000313" key="13">
    <source>
        <dbReference type="EMBL" id="GAP39279.1"/>
    </source>
</evidence>
<dbReference type="GO" id="GO:0005829">
    <property type="term" value="C:cytosol"/>
    <property type="evidence" value="ECO:0007669"/>
    <property type="project" value="InterPro"/>
</dbReference>
<evidence type="ECO:0000256" key="5">
    <source>
        <dbReference type="ARBA" id="ARBA00022630"/>
    </source>
</evidence>
<dbReference type="Pfam" id="PF02219">
    <property type="entry name" value="MTHFR"/>
    <property type="match status" value="1"/>
</dbReference>
<dbReference type="EC" id="1.5.1.54" evidence="12"/>
<dbReference type="EMBL" id="DF968179">
    <property type="protein sequence ID" value="GAP39279.1"/>
    <property type="molecule type" value="Genomic_DNA"/>
</dbReference>
<evidence type="ECO:0000256" key="4">
    <source>
        <dbReference type="ARBA" id="ARBA00022605"/>
    </source>
</evidence>
<dbReference type="OrthoDB" id="9812555at2"/>
<dbReference type="CDD" id="cd00537">
    <property type="entry name" value="MTHFR"/>
    <property type="match status" value="1"/>
</dbReference>
<comment type="pathway">
    <text evidence="2 12">One-carbon metabolism; tetrahydrofolate interconversion.</text>
</comment>
<sequence length="298" mass="33567">MNISELFKIKKVVFSLEIFPPKKDNSVNVIYNTLLKLRGLPVDFMSVTYGSGGNISQREKTCEIASLIRSAYHIEPVAHLTCVNSDEEEIRETLKKLKENQILNILALRGDINPDVPPKKVFQHASDLVRFIQETDPDFNIIGACYPECHYESNSIEEDIQNLKKKIDHGVTHLITQLFFDNRNFYSFLEKVRQTGITVPIEAGIMPIVNKNQIERIVSMCGASVPAKLAKIINRYADNPTALKDAGIFYATEQIMDLIENGVQGIHLYTMNNVETAARISDNIQNIIAAENDKSGIQ</sequence>
<evidence type="ECO:0000256" key="1">
    <source>
        <dbReference type="ARBA" id="ARBA00001974"/>
    </source>
</evidence>
<organism evidence="13">
    <name type="scientific">Flexilinea flocculi</name>
    <dbReference type="NCBI Taxonomy" id="1678840"/>
    <lineage>
        <taxon>Bacteria</taxon>
        <taxon>Bacillati</taxon>
        <taxon>Chloroflexota</taxon>
        <taxon>Anaerolineae</taxon>
        <taxon>Anaerolineales</taxon>
        <taxon>Anaerolineaceae</taxon>
        <taxon>Flexilinea</taxon>
    </lineage>
</organism>
<dbReference type="InterPro" id="IPR003171">
    <property type="entry name" value="Mehydrof_redctse-like"/>
</dbReference>
<dbReference type="STRING" id="1678840.ATC1_11206"/>
<evidence type="ECO:0000256" key="10">
    <source>
        <dbReference type="ARBA" id="ARBA00034478"/>
    </source>
</evidence>
<evidence type="ECO:0000256" key="2">
    <source>
        <dbReference type="ARBA" id="ARBA00004777"/>
    </source>
</evidence>
<evidence type="ECO:0000256" key="11">
    <source>
        <dbReference type="ARBA" id="ARBA00048628"/>
    </source>
</evidence>
<keyword evidence="9" id="KW-0486">Methionine biosynthesis</keyword>
<keyword evidence="6 12" id="KW-0274">FAD</keyword>
<dbReference type="Gene3D" id="3.20.20.220">
    <property type="match status" value="1"/>
</dbReference>
<evidence type="ECO:0000256" key="9">
    <source>
        <dbReference type="ARBA" id="ARBA00023167"/>
    </source>
</evidence>
<dbReference type="GO" id="GO:0009086">
    <property type="term" value="P:methionine biosynthetic process"/>
    <property type="evidence" value="ECO:0007669"/>
    <property type="project" value="UniProtKB-KW"/>
</dbReference>
<protein>
    <recommendedName>
        <fullName evidence="12">Methylenetetrahydrofolate reductase</fullName>
        <ecNumber evidence="12">1.5.1.54</ecNumber>
    </recommendedName>
</protein>
<dbReference type="GO" id="GO:0071949">
    <property type="term" value="F:FAD binding"/>
    <property type="evidence" value="ECO:0007669"/>
    <property type="project" value="TreeGrafter"/>
</dbReference>
<comment type="pathway">
    <text evidence="10">Amino-acid biosynthesis; L-methionine biosynthesis via de novo pathway.</text>
</comment>
<dbReference type="GO" id="GO:0035999">
    <property type="term" value="P:tetrahydrofolate interconversion"/>
    <property type="evidence" value="ECO:0007669"/>
    <property type="project" value="UniProtKB-UniPathway"/>
</dbReference>
<dbReference type="UniPathway" id="UPA00193"/>
<dbReference type="Proteomes" id="UP000053370">
    <property type="component" value="Unassembled WGS sequence"/>
</dbReference>
<comment type="catalytic activity">
    <reaction evidence="11">
        <text>(6S)-5-methyl-5,6,7,8-tetrahydrofolate + NAD(+) = (6R)-5,10-methylene-5,6,7,8-tetrahydrofolate + NADH + H(+)</text>
        <dbReference type="Rhea" id="RHEA:19821"/>
        <dbReference type="ChEBI" id="CHEBI:15378"/>
        <dbReference type="ChEBI" id="CHEBI:15636"/>
        <dbReference type="ChEBI" id="CHEBI:18608"/>
        <dbReference type="ChEBI" id="CHEBI:57540"/>
        <dbReference type="ChEBI" id="CHEBI:57945"/>
        <dbReference type="EC" id="1.5.1.54"/>
    </reaction>
    <physiologicalReaction direction="right-to-left" evidence="11">
        <dbReference type="Rhea" id="RHEA:19823"/>
    </physiologicalReaction>
</comment>
<dbReference type="RefSeq" id="WP_062277280.1">
    <property type="nucleotide sequence ID" value="NZ_DF968179.1"/>
</dbReference>
<dbReference type="InterPro" id="IPR004620">
    <property type="entry name" value="MTHF_reductase_bac"/>
</dbReference>
<keyword evidence="7 12" id="KW-0560">Oxidoreductase</keyword>
<evidence type="ECO:0000256" key="7">
    <source>
        <dbReference type="ARBA" id="ARBA00023002"/>
    </source>
</evidence>
<evidence type="ECO:0000256" key="3">
    <source>
        <dbReference type="ARBA" id="ARBA00006743"/>
    </source>
</evidence>
<reference evidence="13" key="1">
    <citation type="journal article" date="2015" name="Genome Announc.">
        <title>Draft Genome Sequence of Anaerolineae Strain TC1, a Novel Isolate from a Methanogenic Wastewater Treatment System.</title>
        <authorList>
            <person name="Matsuura N."/>
            <person name="Tourlousse D.M."/>
            <person name="Sun L."/>
            <person name="Toyonaga M."/>
            <person name="Kuroda K."/>
            <person name="Ohashi A."/>
            <person name="Cruz R."/>
            <person name="Yamaguchi T."/>
            <person name="Sekiguchi Y."/>
        </authorList>
    </citation>
    <scope>NUCLEOTIDE SEQUENCE [LARGE SCALE GENOMIC DNA]</scope>
    <source>
        <strain evidence="13">TC1</strain>
    </source>
</reference>
<keyword evidence="4" id="KW-0028">Amino-acid biosynthesis</keyword>
<comment type="similarity">
    <text evidence="3 12">Belongs to the methylenetetrahydrofolate reductase family.</text>
</comment>
<keyword evidence="14" id="KW-1185">Reference proteome</keyword>
<evidence type="ECO:0000256" key="8">
    <source>
        <dbReference type="ARBA" id="ARBA00023027"/>
    </source>
</evidence>
<accession>A0A0K8P9U9</accession>
<dbReference type="GO" id="GO:0106312">
    <property type="term" value="F:methylenetetrahydrofolate reductase (NADH) activity"/>
    <property type="evidence" value="ECO:0007669"/>
    <property type="project" value="UniProtKB-EC"/>
</dbReference>